<organism evidence="1 2">
    <name type="scientific">Agathobacter rectalis</name>
    <dbReference type="NCBI Taxonomy" id="39491"/>
    <lineage>
        <taxon>Bacteria</taxon>
        <taxon>Bacillati</taxon>
        <taxon>Bacillota</taxon>
        <taxon>Clostridia</taxon>
        <taxon>Lachnospirales</taxon>
        <taxon>Lachnospiraceae</taxon>
        <taxon>Agathobacter</taxon>
    </lineage>
</organism>
<dbReference type="EMBL" id="QSTP01000001">
    <property type="protein sequence ID" value="RGM75317.1"/>
    <property type="molecule type" value="Genomic_DNA"/>
</dbReference>
<evidence type="ECO:0000313" key="2">
    <source>
        <dbReference type="Proteomes" id="UP000260758"/>
    </source>
</evidence>
<accession>A0A3E4YKL9</accession>
<protein>
    <submittedName>
        <fullName evidence="1">Uncharacterized protein</fullName>
    </submittedName>
</protein>
<gene>
    <name evidence="1" type="ORF">DXB99_01930</name>
</gene>
<sequence>MSTYQALLNHTKDLYKNNLIDNDTYKRMNYQLKGLKHQADIDKNKGIIYRTTYELKDNRTNGTSKIPHIDNYTDFFKVLASTDKLGISKDFDLICIKSKQIGNKTEILSKQNVPLESLRLSEKNLELTALRSTKNNDLIEEQEESLDDYSLEI</sequence>
<dbReference type="RefSeq" id="WP_117718075.1">
    <property type="nucleotide sequence ID" value="NZ_QSTP01000001.1"/>
</dbReference>
<comment type="caution">
    <text evidence="1">The sequence shown here is derived from an EMBL/GenBank/DDBJ whole genome shotgun (WGS) entry which is preliminary data.</text>
</comment>
<evidence type="ECO:0000313" key="1">
    <source>
        <dbReference type="EMBL" id="RGM75317.1"/>
    </source>
</evidence>
<reference evidence="1 2" key="1">
    <citation type="submission" date="2018-08" db="EMBL/GenBank/DDBJ databases">
        <title>A genome reference for cultivated species of the human gut microbiota.</title>
        <authorList>
            <person name="Zou Y."/>
            <person name="Xue W."/>
            <person name="Luo G."/>
        </authorList>
    </citation>
    <scope>NUCLEOTIDE SEQUENCE [LARGE SCALE GENOMIC DNA]</scope>
    <source>
        <strain evidence="1 2">OM07-13</strain>
    </source>
</reference>
<name>A0A3E4YKL9_9FIRM</name>
<dbReference type="AlphaFoldDB" id="A0A3E4YKL9"/>
<dbReference type="Proteomes" id="UP000260758">
    <property type="component" value="Unassembled WGS sequence"/>
</dbReference>
<proteinExistence type="predicted"/>